<comment type="caution">
    <text evidence="1">The sequence shown here is derived from an EMBL/GenBank/DDBJ whole genome shotgun (WGS) entry which is preliminary data.</text>
</comment>
<evidence type="ECO:0000313" key="1">
    <source>
        <dbReference type="EMBL" id="KAA6380173.1"/>
    </source>
</evidence>
<dbReference type="AlphaFoldDB" id="A0A5J4VCB2"/>
<dbReference type="Proteomes" id="UP000324800">
    <property type="component" value="Unassembled WGS sequence"/>
</dbReference>
<organism evidence="1 2">
    <name type="scientific">Streblomastix strix</name>
    <dbReference type="NCBI Taxonomy" id="222440"/>
    <lineage>
        <taxon>Eukaryota</taxon>
        <taxon>Metamonada</taxon>
        <taxon>Preaxostyla</taxon>
        <taxon>Oxymonadida</taxon>
        <taxon>Streblomastigidae</taxon>
        <taxon>Streblomastix</taxon>
    </lineage>
</organism>
<protein>
    <submittedName>
        <fullName evidence="1">Uncharacterized protein</fullName>
    </submittedName>
</protein>
<accession>A0A5J4VCB2</accession>
<reference evidence="1 2" key="1">
    <citation type="submission" date="2019-03" db="EMBL/GenBank/DDBJ databases">
        <title>Single cell metagenomics reveals metabolic interactions within the superorganism composed of flagellate Streblomastix strix and complex community of Bacteroidetes bacteria on its surface.</title>
        <authorList>
            <person name="Treitli S.C."/>
            <person name="Kolisko M."/>
            <person name="Husnik F."/>
            <person name="Keeling P."/>
            <person name="Hampl V."/>
        </authorList>
    </citation>
    <scope>NUCLEOTIDE SEQUENCE [LARGE SCALE GENOMIC DNA]</scope>
    <source>
        <strain evidence="1">ST1C</strain>
    </source>
</reference>
<evidence type="ECO:0000313" key="2">
    <source>
        <dbReference type="Proteomes" id="UP000324800"/>
    </source>
</evidence>
<proteinExistence type="predicted"/>
<sequence length="131" mass="14854">MEGSYSTRRTLDIVIGITNQETISKRGYFPHRFQRKLQYQNESRSKELKLFRKSASYMSYCSGAQGKATSPDSKEDILIPDGVFEMYSTGLSNNMSLTGIADAGERSFPMKTTVKHVNRTPKRSIVLIMDE</sequence>
<gene>
    <name evidence="1" type="ORF">EZS28_024298</name>
</gene>
<dbReference type="EMBL" id="SNRW01008062">
    <property type="protein sequence ID" value="KAA6380173.1"/>
    <property type="molecule type" value="Genomic_DNA"/>
</dbReference>
<name>A0A5J4VCB2_9EUKA</name>